<keyword evidence="2" id="KW-1185">Reference proteome</keyword>
<comment type="caution">
    <text evidence="1">The sequence shown here is derived from an EMBL/GenBank/DDBJ whole genome shotgun (WGS) entry which is preliminary data.</text>
</comment>
<accession>A0A9P0M5G8</accession>
<name>A0A9P0M5G8_ACAOB</name>
<reference evidence="1" key="1">
    <citation type="submission" date="2022-03" db="EMBL/GenBank/DDBJ databases">
        <authorList>
            <person name="Sayadi A."/>
        </authorList>
    </citation>
    <scope>NUCLEOTIDE SEQUENCE</scope>
</reference>
<dbReference type="AlphaFoldDB" id="A0A9P0M5G8"/>
<proteinExistence type="predicted"/>
<protein>
    <submittedName>
        <fullName evidence="1">Uncharacterized protein</fullName>
    </submittedName>
</protein>
<evidence type="ECO:0000313" key="1">
    <source>
        <dbReference type="EMBL" id="CAH2009365.1"/>
    </source>
</evidence>
<organism evidence="1 2">
    <name type="scientific">Acanthoscelides obtectus</name>
    <name type="common">Bean weevil</name>
    <name type="synonym">Bruchus obtectus</name>
    <dbReference type="NCBI Taxonomy" id="200917"/>
    <lineage>
        <taxon>Eukaryota</taxon>
        <taxon>Metazoa</taxon>
        <taxon>Ecdysozoa</taxon>
        <taxon>Arthropoda</taxon>
        <taxon>Hexapoda</taxon>
        <taxon>Insecta</taxon>
        <taxon>Pterygota</taxon>
        <taxon>Neoptera</taxon>
        <taxon>Endopterygota</taxon>
        <taxon>Coleoptera</taxon>
        <taxon>Polyphaga</taxon>
        <taxon>Cucujiformia</taxon>
        <taxon>Chrysomeloidea</taxon>
        <taxon>Chrysomelidae</taxon>
        <taxon>Bruchinae</taxon>
        <taxon>Bruchini</taxon>
        <taxon>Acanthoscelides</taxon>
    </lineage>
</organism>
<gene>
    <name evidence="1" type="ORF">ACAOBT_LOCUS30809</name>
</gene>
<sequence length="35" mass="4317">MAITIMQNRLGQVNKIRWYSEHVRESEYLLQFCKM</sequence>
<dbReference type="EMBL" id="CAKOFQ010007874">
    <property type="protein sequence ID" value="CAH2009365.1"/>
    <property type="molecule type" value="Genomic_DNA"/>
</dbReference>
<dbReference type="Proteomes" id="UP001152888">
    <property type="component" value="Unassembled WGS sequence"/>
</dbReference>
<evidence type="ECO:0000313" key="2">
    <source>
        <dbReference type="Proteomes" id="UP001152888"/>
    </source>
</evidence>